<feature type="non-terminal residue" evidence="1">
    <location>
        <position position="1"/>
    </location>
</feature>
<dbReference type="AlphaFoldDB" id="A0A9W4WZ61"/>
<comment type="caution">
    <text evidence="1">The sequence shown here is derived from an EMBL/GenBank/DDBJ whole genome shotgun (WGS) entry which is preliminary data.</text>
</comment>
<protein>
    <submittedName>
        <fullName evidence="1">16485_t:CDS:1</fullName>
    </submittedName>
</protein>
<reference evidence="1" key="1">
    <citation type="submission" date="2022-08" db="EMBL/GenBank/DDBJ databases">
        <authorList>
            <person name="Kallberg Y."/>
            <person name="Tangrot J."/>
            <person name="Rosling A."/>
        </authorList>
    </citation>
    <scope>NUCLEOTIDE SEQUENCE</scope>
    <source>
        <strain evidence="1">Wild A</strain>
    </source>
</reference>
<keyword evidence="2" id="KW-1185">Reference proteome</keyword>
<feature type="non-terminal residue" evidence="1">
    <location>
        <position position="68"/>
    </location>
</feature>
<dbReference type="Proteomes" id="UP001153678">
    <property type="component" value="Unassembled WGS sequence"/>
</dbReference>
<accession>A0A9W4WZ61</accession>
<evidence type="ECO:0000313" key="2">
    <source>
        <dbReference type="Proteomes" id="UP001153678"/>
    </source>
</evidence>
<proteinExistence type="predicted"/>
<dbReference type="OrthoDB" id="10395006at2759"/>
<evidence type="ECO:0000313" key="1">
    <source>
        <dbReference type="EMBL" id="CAI2197052.1"/>
    </source>
</evidence>
<gene>
    <name evidence="1" type="ORF">FWILDA_LOCUS17883</name>
</gene>
<name>A0A9W4WZ61_9GLOM</name>
<sequence length="68" mass="7889">DVMLLPTGYNSDQPPSSEKFCDYDQCSILSDTESSQQIIKRNIGRFTYFERKNDGITDEDNDIFEDEI</sequence>
<organism evidence="1 2">
    <name type="scientific">Funneliformis geosporum</name>
    <dbReference type="NCBI Taxonomy" id="1117311"/>
    <lineage>
        <taxon>Eukaryota</taxon>
        <taxon>Fungi</taxon>
        <taxon>Fungi incertae sedis</taxon>
        <taxon>Mucoromycota</taxon>
        <taxon>Glomeromycotina</taxon>
        <taxon>Glomeromycetes</taxon>
        <taxon>Glomerales</taxon>
        <taxon>Glomeraceae</taxon>
        <taxon>Funneliformis</taxon>
    </lineage>
</organism>
<dbReference type="EMBL" id="CAMKVN010015503">
    <property type="protein sequence ID" value="CAI2197052.1"/>
    <property type="molecule type" value="Genomic_DNA"/>
</dbReference>